<gene>
    <name evidence="4" type="primary">Aste57867_4966</name>
    <name evidence="3" type="ORF">As57867_004953</name>
    <name evidence="4" type="ORF">ASTE57867_4966</name>
</gene>
<organism evidence="4 5">
    <name type="scientific">Aphanomyces stellatus</name>
    <dbReference type="NCBI Taxonomy" id="120398"/>
    <lineage>
        <taxon>Eukaryota</taxon>
        <taxon>Sar</taxon>
        <taxon>Stramenopiles</taxon>
        <taxon>Oomycota</taxon>
        <taxon>Saprolegniomycetes</taxon>
        <taxon>Saprolegniales</taxon>
        <taxon>Verrucalvaceae</taxon>
        <taxon>Aphanomyces</taxon>
    </lineage>
</organism>
<keyword evidence="1" id="KW-1133">Transmembrane helix</keyword>
<keyword evidence="2" id="KW-0732">Signal</keyword>
<evidence type="ECO:0000256" key="2">
    <source>
        <dbReference type="SAM" id="SignalP"/>
    </source>
</evidence>
<dbReference type="Proteomes" id="UP000332933">
    <property type="component" value="Unassembled WGS sequence"/>
</dbReference>
<dbReference type="EMBL" id="VJMH01001473">
    <property type="protein sequence ID" value="KAF0711944.1"/>
    <property type="molecule type" value="Genomic_DNA"/>
</dbReference>
<protein>
    <submittedName>
        <fullName evidence="4">Aste57867_4966 protein</fullName>
    </submittedName>
</protein>
<evidence type="ECO:0000313" key="3">
    <source>
        <dbReference type="EMBL" id="KAF0711944.1"/>
    </source>
</evidence>
<accession>A0A485KC51</accession>
<name>A0A485KC51_9STRA</name>
<feature type="transmembrane region" description="Helical" evidence="1">
    <location>
        <begin position="99"/>
        <end position="117"/>
    </location>
</feature>
<dbReference type="EMBL" id="CAADRA010001474">
    <property type="protein sequence ID" value="VFT82054.1"/>
    <property type="molecule type" value="Genomic_DNA"/>
</dbReference>
<evidence type="ECO:0000313" key="5">
    <source>
        <dbReference type="Proteomes" id="UP000332933"/>
    </source>
</evidence>
<evidence type="ECO:0000256" key="1">
    <source>
        <dbReference type="SAM" id="Phobius"/>
    </source>
</evidence>
<feature type="chain" id="PRO_5036355387" evidence="2">
    <location>
        <begin position="22"/>
        <end position="169"/>
    </location>
</feature>
<keyword evidence="1" id="KW-0472">Membrane</keyword>
<evidence type="ECO:0000313" key="4">
    <source>
        <dbReference type="EMBL" id="VFT82054.1"/>
    </source>
</evidence>
<reference evidence="3" key="2">
    <citation type="submission" date="2019-06" db="EMBL/GenBank/DDBJ databases">
        <title>Genomics analysis of Aphanomyces spp. identifies a new class of oomycete effector associated with host adaptation.</title>
        <authorList>
            <person name="Gaulin E."/>
        </authorList>
    </citation>
    <scope>NUCLEOTIDE SEQUENCE</scope>
    <source>
        <strain evidence="3">CBS 578.67</strain>
    </source>
</reference>
<feature type="signal peptide" evidence="2">
    <location>
        <begin position="1"/>
        <end position="21"/>
    </location>
</feature>
<sequence length="169" mass="17660">MMRVLAAAVVACATASSVASGADIPLEGSMMHVRRASIDAHRVLFAQAQVPQPPINYRALAASAQAAPAVAADSELSTNDTNNSPSARRQDFMSKVSSYFGSFMVVAVIVAVVVMAFRSLSPYSAISSDAAIIAHVIDKIQDEEQKTTKAMMPTLSVDGDTASSVTVIV</sequence>
<reference evidence="4 5" key="1">
    <citation type="submission" date="2019-03" db="EMBL/GenBank/DDBJ databases">
        <authorList>
            <person name="Gaulin E."/>
            <person name="Dumas B."/>
        </authorList>
    </citation>
    <scope>NUCLEOTIDE SEQUENCE [LARGE SCALE GENOMIC DNA]</scope>
    <source>
        <strain evidence="4">CBS 568.67</strain>
    </source>
</reference>
<keyword evidence="1" id="KW-0812">Transmembrane</keyword>
<keyword evidence="5" id="KW-1185">Reference proteome</keyword>
<proteinExistence type="predicted"/>
<dbReference type="AlphaFoldDB" id="A0A485KC51"/>